<accession>A0A077X2K1</accession>
<keyword evidence="1" id="KW-1133">Transmembrane helix</keyword>
<name>A0A077X2K1_9FUNG</name>
<proteinExistence type="predicted"/>
<gene>
    <name evidence="2" type="ORF">LRAMOSA05450</name>
</gene>
<sequence>MTYHPTNEEMLPSQKPPLTERNRCVRYLCCACCLPVWARWIVWFIIIAIIILIIIFAALFATFTMPTFDFAGVSNSTDPQQSKLTFDGHVAKINFDLLIHAQNPNVLGIDLSQINATAYYPSSSGPINVGGGYLDHQYVSPHANENFSFPFAIEYDPFGPSHETILNLLIEKCGLTGGQPQDLNIDYTIHLTAKVLFVTVHPTIQSSTTFKCPLQDGSSLLGSGMAGLGGILGGR</sequence>
<keyword evidence="1" id="KW-0472">Membrane</keyword>
<reference evidence="2" key="1">
    <citation type="journal article" date="2014" name="Genome Announc.">
        <title>De novo whole-genome sequence and genome annotation of Lichtheimia ramosa.</title>
        <authorList>
            <person name="Linde J."/>
            <person name="Schwartze V."/>
            <person name="Binder U."/>
            <person name="Lass-Florl C."/>
            <person name="Voigt K."/>
            <person name="Horn F."/>
        </authorList>
    </citation>
    <scope>NUCLEOTIDE SEQUENCE</scope>
    <source>
        <strain evidence="2">JMRC FSU:6197</strain>
    </source>
</reference>
<feature type="transmembrane region" description="Helical" evidence="1">
    <location>
        <begin position="40"/>
        <end position="61"/>
    </location>
</feature>
<evidence type="ECO:0008006" key="3">
    <source>
        <dbReference type="Google" id="ProtNLM"/>
    </source>
</evidence>
<evidence type="ECO:0000256" key="1">
    <source>
        <dbReference type="SAM" id="Phobius"/>
    </source>
</evidence>
<dbReference type="OrthoDB" id="20273at2759"/>
<evidence type="ECO:0000313" key="2">
    <source>
        <dbReference type="EMBL" id="CDS13272.1"/>
    </source>
</evidence>
<dbReference type="EMBL" id="LK023379">
    <property type="protein sequence ID" value="CDS13272.1"/>
    <property type="molecule type" value="Genomic_DNA"/>
</dbReference>
<keyword evidence="1" id="KW-0812">Transmembrane</keyword>
<organism evidence="2">
    <name type="scientific">Lichtheimia ramosa</name>
    <dbReference type="NCBI Taxonomy" id="688394"/>
    <lineage>
        <taxon>Eukaryota</taxon>
        <taxon>Fungi</taxon>
        <taxon>Fungi incertae sedis</taxon>
        <taxon>Mucoromycota</taxon>
        <taxon>Mucoromycotina</taxon>
        <taxon>Mucoromycetes</taxon>
        <taxon>Mucorales</taxon>
        <taxon>Lichtheimiaceae</taxon>
        <taxon>Lichtheimia</taxon>
    </lineage>
</organism>
<dbReference type="AlphaFoldDB" id="A0A077X2K1"/>
<protein>
    <recommendedName>
        <fullName evidence="3">Late embryogenesis abundant protein LEA-2 subgroup domain-containing protein</fullName>
    </recommendedName>
</protein>